<sequence>MKSFLLLLLVLLFSCVSVSAKECTNTFPELASHTIRYRLLTSKNETWKEEVLSHAHLTPTDNSVWSNLIPRKILREEKDEFSWDMMYRRLKNPGEFQMPGYFLKEVPLHDVRLSAGSMHWRAQQTNLEYLLMLDVDSLVWSFRKTAGLDTPGNAYGGWEDPECQLRGHFVGHYLSATALMWASTHNETLKEKMSAVVSVLSECQRKIGSGYLSAFPSKYFDRFESLKPIWAPYYTIHKILAGLLDQHTFADNDEALKMAKWMVQYFYNRVQKVILRESIERHWNSLNEETGGMNDVLYRLFSITKDPKHLILAHLFDKPCFLGLLAVKADDISGFHANTHIPIVVGSQMRYEVTGDMLHKEIGTFFMNIVNSSHTYATGGTSVGEFWRDPKRLATTLNSDNEESCTTYNMLKISRNLFRWTKEMAYADYYERALTNGVLGIQRGTEPGVMIYLLPLGPGSSKERTYHHWGTPFHSFWCCYGTGIESFSKLGDSIYFQEKGNNPALYIIQYISSTLHWKSGQIVLNQKVDPVVSWHPYLHITLTFSPKGPGKRSTLNFRIPSWTNSNEAKATLNGQSLFIPSPGNILSINKTWSSDDKLNIQFPLGLRTEAIQDDRPEYASLRAILYGPYLLAGYSGNGDWEINESAKSISDWISPIPASYNSQLVTLSRHSRHKRYVLSNKNQSITMERQTKSGTDCAVHATFRLILIDNSSSEFSSLNDYIGKSVMLEPFDSPGMLVVQGTHNELVVTDSSSDQDSSVFRLVSGLDERDGTVSLESVRHKDCFVSTGEHFKTGKRLKLSCKNESSEEEFNNHKASFVMEKGMAEYHPISFVAKGKERNFLLVPIFSFRDESYTVYFNIPA</sequence>
<gene>
    <name evidence="1" type="ORF">OWV82_003217</name>
</gene>
<evidence type="ECO:0000313" key="1">
    <source>
        <dbReference type="EMBL" id="KAJ4724207.1"/>
    </source>
</evidence>
<name>A0ACC1YKC8_MELAZ</name>
<reference evidence="1 2" key="1">
    <citation type="journal article" date="2023" name="Science">
        <title>Complex scaffold remodeling in plant triterpene biosynthesis.</title>
        <authorList>
            <person name="De La Pena R."/>
            <person name="Hodgson H."/>
            <person name="Liu J.C."/>
            <person name="Stephenson M.J."/>
            <person name="Martin A.C."/>
            <person name="Owen C."/>
            <person name="Harkess A."/>
            <person name="Leebens-Mack J."/>
            <person name="Jimenez L.E."/>
            <person name="Osbourn A."/>
            <person name="Sattely E.S."/>
        </authorList>
    </citation>
    <scope>NUCLEOTIDE SEQUENCE [LARGE SCALE GENOMIC DNA]</scope>
    <source>
        <strain evidence="2">cv. JPN11</strain>
        <tissue evidence="1">Leaf</tissue>
    </source>
</reference>
<protein>
    <submittedName>
        <fullName evidence="1">DUF1680 domain-containing protein</fullName>
    </submittedName>
</protein>
<comment type="caution">
    <text evidence="1">The sequence shown here is derived from an EMBL/GenBank/DDBJ whole genome shotgun (WGS) entry which is preliminary data.</text>
</comment>
<dbReference type="Proteomes" id="UP001164539">
    <property type="component" value="Chromosome 2"/>
</dbReference>
<keyword evidence="2" id="KW-1185">Reference proteome</keyword>
<accession>A0ACC1YKC8</accession>
<proteinExistence type="predicted"/>
<dbReference type="EMBL" id="CM051395">
    <property type="protein sequence ID" value="KAJ4724207.1"/>
    <property type="molecule type" value="Genomic_DNA"/>
</dbReference>
<organism evidence="1 2">
    <name type="scientific">Melia azedarach</name>
    <name type="common">Chinaberry tree</name>
    <dbReference type="NCBI Taxonomy" id="155640"/>
    <lineage>
        <taxon>Eukaryota</taxon>
        <taxon>Viridiplantae</taxon>
        <taxon>Streptophyta</taxon>
        <taxon>Embryophyta</taxon>
        <taxon>Tracheophyta</taxon>
        <taxon>Spermatophyta</taxon>
        <taxon>Magnoliopsida</taxon>
        <taxon>eudicotyledons</taxon>
        <taxon>Gunneridae</taxon>
        <taxon>Pentapetalae</taxon>
        <taxon>rosids</taxon>
        <taxon>malvids</taxon>
        <taxon>Sapindales</taxon>
        <taxon>Meliaceae</taxon>
        <taxon>Melia</taxon>
    </lineage>
</organism>
<evidence type="ECO:0000313" key="2">
    <source>
        <dbReference type="Proteomes" id="UP001164539"/>
    </source>
</evidence>